<dbReference type="GO" id="GO:1990234">
    <property type="term" value="C:transferase complex"/>
    <property type="evidence" value="ECO:0007669"/>
    <property type="project" value="UniProtKB-ARBA"/>
</dbReference>
<organism evidence="7 8">
    <name type="scientific">Periconia macrospinosa</name>
    <dbReference type="NCBI Taxonomy" id="97972"/>
    <lineage>
        <taxon>Eukaryota</taxon>
        <taxon>Fungi</taxon>
        <taxon>Dikarya</taxon>
        <taxon>Ascomycota</taxon>
        <taxon>Pezizomycotina</taxon>
        <taxon>Dothideomycetes</taxon>
        <taxon>Pleosporomycetidae</taxon>
        <taxon>Pleosporales</taxon>
        <taxon>Massarineae</taxon>
        <taxon>Periconiaceae</taxon>
        <taxon>Periconia</taxon>
    </lineage>
</organism>
<evidence type="ECO:0000256" key="4">
    <source>
        <dbReference type="ARBA" id="ARBA00039789"/>
    </source>
</evidence>
<comment type="function">
    <text evidence="5">Involved in mitochondrial fission. Acts as an adapter protein required to form mitochondrial fission complexes. Formation of these complexes is required to promote constriction and fission of the mitochondrial compartment at a late step in mitochondrial division.</text>
</comment>
<dbReference type="Pfam" id="PF00400">
    <property type="entry name" value="WD40"/>
    <property type="match status" value="2"/>
</dbReference>
<gene>
    <name evidence="7" type="ORF">DM02DRAFT_548466</name>
</gene>
<proteinExistence type="inferred from homology"/>
<sequence>VAFSPEGKQLASTLYDRTVKLWDAGTGAVLQTLEGYSGAVWAVAFSPDGKVLASGSDDETVKLWDAGTGAGSFTTYRSPSDALSRPSPSYGIFIKEQWVCYGLEGRLWLPPGYRPHCTNVYGSAVALGYSSSRVLINDYL</sequence>
<protein>
    <recommendedName>
        <fullName evidence="4">Mitochondrial division protein 1</fullName>
    </recommendedName>
</protein>
<dbReference type="Gene3D" id="2.130.10.10">
    <property type="entry name" value="YVTN repeat-like/Quinoprotein amine dehydrogenase"/>
    <property type="match status" value="1"/>
</dbReference>
<evidence type="ECO:0000313" key="7">
    <source>
        <dbReference type="EMBL" id="PVH90068.1"/>
    </source>
</evidence>
<evidence type="ECO:0000256" key="3">
    <source>
        <dbReference type="ARBA" id="ARBA00038415"/>
    </source>
</evidence>
<keyword evidence="1 6" id="KW-0853">WD repeat</keyword>
<name>A0A2V1CWH0_9PLEO</name>
<evidence type="ECO:0000256" key="2">
    <source>
        <dbReference type="ARBA" id="ARBA00022737"/>
    </source>
</evidence>
<evidence type="ECO:0000313" key="8">
    <source>
        <dbReference type="Proteomes" id="UP000244855"/>
    </source>
</evidence>
<dbReference type="InterPro" id="IPR036322">
    <property type="entry name" value="WD40_repeat_dom_sf"/>
</dbReference>
<dbReference type="OrthoDB" id="538223at2759"/>
<dbReference type="PROSITE" id="PS50082">
    <property type="entry name" value="WD_REPEATS_2"/>
    <property type="match status" value="2"/>
</dbReference>
<feature type="repeat" description="WD" evidence="6">
    <location>
        <begin position="1"/>
        <end position="32"/>
    </location>
</feature>
<dbReference type="PANTHER" id="PTHR22847:SF637">
    <property type="entry name" value="WD REPEAT DOMAIN 5B"/>
    <property type="match status" value="1"/>
</dbReference>
<evidence type="ECO:0000256" key="5">
    <source>
        <dbReference type="ARBA" id="ARBA00043913"/>
    </source>
</evidence>
<reference evidence="7 8" key="1">
    <citation type="journal article" date="2018" name="Sci. Rep.">
        <title>Comparative genomics provides insights into the lifestyle and reveals functional heterogeneity of dark septate endophytic fungi.</title>
        <authorList>
            <person name="Knapp D.G."/>
            <person name="Nemeth J.B."/>
            <person name="Barry K."/>
            <person name="Hainaut M."/>
            <person name="Henrissat B."/>
            <person name="Johnson J."/>
            <person name="Kuo A."/>
            <person name="Lim J.H.P."/>
            <person name="Lipzen A."/>
            <person name="Nolan M."/>
            <person name="Ohm R.A."/>
            <person name="Tamas L."/>
            <person name="Grigoriev I.V."/>
            <person name="Spatafora J.W."/>
            <person name="Nagy L.G."/>
            <person name="Kovacs G.M."/>
        </authorList>
    </citation>
    <scope>NUCLEOTIDE SEQUENCE [LARGE SCALE GENOMIC DNA]</scope>
    <source>
        <strain evidence="7 8">DSE2036</strain>
    </source>
</reference>
<evidence type="ECO:0000256" key="1">
    <source>
        <dbReference type="ARBA" id="ARBA00022574"/>
    </source>
</evidence>
<evidence type="ECO:0000256" key="6">
    <source>
        <dbReference type="PROSITE-ProRule" id="PRU00221"/>
    </source>
</evidence>
<dbReference type="PANTHER" id="PTHR22847">
    <property type="entry name" value="WD40 REPEAT PROTEIN"/>
    <property type="match status" value="1"/>
</dbReference>
<keyword evidence="2" id="KW-0677">Repeat</keyword>
<comment type="similarity">
    <text evidence="3">Belongs to the WD repeat MDV1/CAF4 family.</text>
</comment>
<dbReference type="GO" id="GO:0005634">
    <property type="term" value="C:nucleus"/>
    <property type="evidence" value="ECO:0007669"/>
    <property type="project" value="TreeGrafter"/>
</dbReference>
<dbReference type="EMBL" id="KZ806764">
    <property type="protein sequence ID" value="PVH90068.1"/>
    <property type="molecule type" value="Genomic_DNA"/>
</dbReference>
<dbReference type="PROSITE" id="PS50294">
    <property type="entry name" value="WD_REPEATS_REGION"/>
    <property type="match status" value="2"/>
</dbReference>
<dbReference type="InterPro" id="IPR015943">
    <property type="entry name" value="WD40/YVTN_repeat-like_dom_sf"/>
</dbReference>
<feature type="non-terminal residue" evidence="7">
    <location>
        <position position="1"/>
    </location>
</feature>
<dbReference type="STRING" id="97972.A0A2V1CWH0"/>
<keyword evidence="8" id="KW-1185">Reference proteome</keyword>
<dbReference type="SUPFAM" id="SSF50978">
    <property type="entry name" value="WD40 repeat-like"/>
    <property type="match status" value="1"/>
</dbReference>
<accession>A0A2V1CWH0</accession>
<dbReference type="Proteomes" id="UP000244855">
    <property type="component" value="Unassembled WGS sequence"/>
</dbReference>
<dbReference type="SMART" id="SM00320">
    <property type="entry name" value="WD40"/>
    <property type="match status" value="2"/>
</dbReference>
<feature type="repeat" description="WD" evidence="6">
    <location>
        <begin position="33"/>
        <end position="74"/>
    </location>
</feature>
<dbReference type="AlphaFoldDB" id="A0A2V1CWH0"/>
<dbReference type="InterPro" id="IPR001680">
    <property type="entry name" value="WD40_rpt"/>
</dbReference>